<evidence type="ECO:0000256" key="5">
    <source>
        <dbReference type="ARBA" id="ARBA00022839"/>
    </source>
</evidence>
<evidence type="ECO:0000256" key="2">
    <source>
        <dbReference type="ARBA" id="ARBA00022490"/>
    </source>
</evidence>
<dbReference type="EC" id="3.1.11.6" evidence="6"/>
<comment type="caution">
    <text evidence="8">The sequence shown here is derived from an EMBL/GenBank/DDBJ whole genome shotgun (WGS) entry which is preliminary data.</text>
</comment>
<reference evidence="8" key="1">
    <citation type="submission" date="2020-10" db="EMBL/GenBank/DDBJ databases">
        <authorList>
            <person name="Gilroy R."/>
        </authorList>
    </citation>
    <scope>NUCLEOTIDE SEQUENCE</scope>
    <source>
        <strain evidence="8">ChiHjej10B9-9673</strain>
    </source>
</reference>
<evidence type="ECO:0000313" key="8">
    <source>
        <dbReference type="EMBL" id="HIS66095.1"/>
    </source>
</evidence>
<organism evidence="8 9">
    <name type="scientific">Candidatus Scatomorpha merdipullorum</name>
    <dbReference type="NCBI Taxonomy" id="2840927"/>
    <lineage>
        <taxon>Bacteria</taxon>
        <taxon>Bacillati</taxon>
        <taxon>Bacillota</taxon>
        <taxon>Clostridia</taxon>
        <taxon>Eubacteriales</taxon>
        <taxon>Candidatus Scatomorpha</taxon>
    </lineage>
</organism>
<evidence type="ECO:0000256" key="6">
    <source>
        <dbReference type="HAMAP-Rule" id="MF_00337"/>
    </source>
</evidence>
<keyword evidence="3 6" id="KW-0540">Nuclease</keyword>
<proteinExistence type="inferred from homology"/>
<comment type="similarity">
    <text evidence="1 6">Belongs to the XseB family.</text>
</comment>
<dbReference type="EMBL" id="DVJK01000027">
    <property type="protein sequence ID" value="HIS66095.1"/>
    <property type="molecule type" value="Genomic_DNA"/>
</dbReference>
<dbReference type="GO" id="GO:0006308">
    <property type="term" value="P:DNA catabolic process"/>
    <property type="evidence" value="ECO:0007669"/>
    <property type="project" value="UniProtKB-UniRule"/>
</dbReference>
<keyword evidence="2 6" id="KW-0963">Cytoplasm</keyword>
<dbReference type="AlphaFoldDB" id="A0A9D1FBX1"/>
<dbReference type="GO" id="GO:0009318">
    <property type="term" value="C:exodeoxyribonuclease VII complex"/>
    <property type="evidence" value="ECO:0007669"/>
    <property type="project" value="UniProtKB-UniRule"/>
</dbReference>
<dbReference type="Pfam" id="PF02609">
    <property type="entry name" value="Exonuc_VII_S"/>
    <property type="match status" value="1"/>
</dbReference>
<evidence type="ECO:0000256" key="3">
    <source>
        <dbReference type="ARBA" id="ARBA00022722"/>
    </source>
</evidence>
<reference evidence="8" key="2">
    <citation type="journal article" date="2021" name="PeerJ">
        <title>Extensive microbial diversity within the chicken gut microbiome revealed by metagenomics and culture.</title>
        <authorList>
            <person name="Gilroy R."/>
            <person name="Ravi A."/>
            <person name="Getino M."/>
            <person name="Pursley I."/>
            <person name="Horton D.L."/>
            <person name="Alikhan N.F."/>
            <person name="Baker D."/>
            <person name="Gharbi K."/>
            <person name="Hall N."/>
            <person name="Watson M."/>
            <person name="Adriaenssens E.M."/>
            <person name="Foster-Nyarko E."/>
            <person name="Jarju S."/>
            <person name="Secka A."/>
            <person name="Antonio M."/>
            <person name="Oren A."/>
            <person name="Chaudhuri R.R."/>
            <person name="La Ragione R."/>
            <person name="Hildebrand F."/>
            <person name="Pallen M.J."/>
        </authorList>
    </citation>
    <scope>NUCLEOTIDE SEQUENCE</scope>
    <source>
        <strain evidence="8">ChiHjej10B9-9673</strain>
    </source>
</reference>
<evidence type="ECO:0000256" key="7">
    <source>
        <dbReference type="SAM" id="MobiDB-lite"/>
    </source>
</evidence>
<name>A0A9D1FBX1_9FIRM</name>
<feature type="region of interest" description="Disordered" evidence="7">
    <location>
        <begin position="1"/>
        <end position="20"/>
    </location>
</feature>
<keyword evidence="4 6" id="KW-0378">Hydrolase</keyword>
<sequence length="90" mass="9718">MENNESKAPAKSRAKKAPSFEQQLTRLGEIVRALEAGDTTLADSLKLFEEGAALVASCTKELDEAEQRVVKLRSGPDGETVEEPFGEEAP</sequence>
<evidence type="ECO:0000256" key="1">
    <source>
        <dbReference type="ARBA" id="ARBA00009998"/>
    </source>
</evidence>
<dbReference type="Gene3D" id="1.10.287.1040">
    <property type="entry name" value="Exonuclease VII, small subunit"/>
    <property type="match status" value="1"/>
</dbReference>
<evidence type="ECO:0000313" key="9">
    <source>
        <dbReference type="Proteomes" id="UP000824001"/>
    </source>
</evidence>
<dbReference type="GO" id="GO:0008855">
    <property type="term" value="F:exodeoxyribonuclease VII activity"/>
    <property type="evidence" value="ECO:0007669"/>
    <property type="project" value="UniProtKB-UniRule"/>
</dbReference>
<dbReference type="SUPFAM" id="SSF116842">
    <property type="entry name" value="XseB-like"/>
    <property type="match status" value="1"/>
</dbReference>
<comment type="subunit">
    <text evidence="6">Heterooligomer composed of large and small subunits.</text>
</comment>
<dbReference type="InterPro" id="IPR037004">
    <property type="entry name" value="Exonuc_VII_ssu_sf"/>
</dbReference>
<accession>A0A9D1FBX1</accession>
<comment type="function">
    <text evidence="6">Bidirectionally degrades single-stranded DNA into large acid-insoluble oligonucleotides, which are then degraded further into small acid-soluble oligonucleotides.</text>
</comment>
<keyword evidence="5 6" id="KW-0269">Exonuclease</keyword>
<comment type="catalytic activity">
    <reaction evidence="6">
        <text>Exonucleolytic cleavage in either 5'- to 3'- or 3'- to 5'-direction to yield nucleoside 5'-phosphates.</text>
        <dbReference type="EC" id="3.1.11.6"/>
    </reaction>
</comment>
<dbReference type="InterPro" id="IPR003761">
    <property type="entry name" value="Exonuc_VII_S"/>
</dbReference>
<comment type="subcellular location">
    <subcellularLocation>
        <location evidence="6">Cytoplasm</location>
    </subcellularLocation>
</comment>
<dbReference type="PANTHER" id="PTHR34137">
    <property type="entry name" value="EXODEOXYRIBONUCLEASE 7 SMALL SUBUNIT"/>
    <property type="match status" value="1"/>
</dbReference>
<dbReference type="NCBIfam" id="TIGR01280">
    <property type="entry name" value="xseB"/>
    <property type="match status" value="1"/>
</dbReference>
<dbReference type="PANTHER" id="PTHR34137:SF1">
    <property type="entry name" value="EXODEOXYRIBONUCLEASE 7 SMALL SUBUNIT"/>
    <property type="match status" value="1"/>
</dbReference>
<dbReference type="GO" id="GO:0005829">
    <property type="term" value="C:cytosol"/>
    <property type="evidence" value="ECO:0007669"/>
    <property type="project" value="TreeGrafter"/>
</dbReference>
<dbReference type="Proteomes" id="UP000824001">
    <property type="component" value="Unassembled WGS sequence"/>
</dbReference>
<evidence type="ECO:0000256" key="4">
    <source>
        <dbReference type="ARBA" id="ARBA00022801"/>
    </source>
</evidence>
<protein>
    <recommendedName>
        <fullName evidence="6">Exodeoxyribonuclease 7 small subunit</fullName>
        <ecNumber evidence="6">3.1.11.6</ecNumber>
    </recommendedName>
    <alternativeName>
        <fullName evidence="6">Exodeoxyribonuclease VII small subunit</fullName>
        <shortName evidence="6">Exonuclease VII small subunit</shortName>
    </alternativeName>
</protein>
<dbReference type="HAMAP" id="MF_00337">
    <property type="entry name" value="Exonuc_7_S"/>
    <property type="match status" value="1"/>
</dbReference>
<gene>
    <name evidence="6 8" type="primary">xseB</name>
    <name evidence="8" type="ORF">IAC18_00895</name>
</gene>